<dbReference type="InterPro" id="IPR059000">
    <property type="entry name" value="ATPase_P-type_domA"/>
</dbReference>
<feature type="transmembrane region" description="Helical" evidence="12">
    <location>
        <begin position="112"/>
        <end position="131"/>
    </location>
</feature>
<feature type="transmembrane region" description="Helical" evidence="12">
    <location>
        <begin position="143"/>
        <end position="159"/>
    </location>
</feature>
<evidence type="ECO:0000256" key="1">
    <source>
        <dbReference type="ARBA" id="ARBA00004141"/>
    </source>
</evidence>
<dbReference type="InterPro" id="IPR023299">
    <property type="entry name" value="ATPase_P-typ_cyto_dom_N"/>
</dbReference>
<feature type="transmembrane region" description="Helical" evidence="12">
    <location>
        <begin position="662"/>
        <end position="682"/>
    </location>
</feature>
<keyword evidence="7" id="KW-1278">Translocase</keyword>
<dbReference type="SFLD" id="SFLDS00003">
    <property type="entry name" value="Haloacid_Dehalogenase"/>
    <property type="match status" value="1"/>
</dbReference>
<evidence type="ECO:0000256" key="3">
    <source>
        <dbReference type="ARBA" id="ARBA00022692"/>
    </source>
</evidence>
<dbReference type="InterPro" id="IPR023214">
    <property type="entry name" value="HAD_sf"/>
</dbReference>
<dbReference type="SUPFAM" id="SSF55008">
    <property type="entry name" value="HMA, heavy metal-associated domain"/>
    <property type="match status" value="1"/>
</dbReference>
<dbReference type="Pfam" id="PF00702">
    <property type="entry name" value="Hydrolase"/>
    <property type="match status" value="1"/>
</dbReference>
<evidence type="ECO:0000256" key="5">
    <source>
        <dbReference type="ARBA" id="ARBA00022741"/>
    </source>
</evidence>
<evidence type="ECO:0000256" key="4">
    <source>
        <dbReference type="ARBA" id="ARBA00022723"/>
    </source>
</evidence>
<dbReference type="SUPFAM" id="SSF81653">
    <property type="entry name" value="Calcium ATPase, transduction domain A"/>
    <property type="match status" value="1"/>
</dbReference>
<dbReference type="PANTHER" id="PTHR48085">
    <property type="entry name" value="CADMIUM/ZINC-TRANSPORTING ATPASE HMA2-RELATED"/>
    <property type="match status" value="1"/>
</dbReference>
<dbReference type="InterPro" id="IPR023298">
    <property type="entry name" value="ATPase_P-typ_TM_dom_sf"/>
</dbReference>
<dbReference type="InterPro" id="IPR001757">
    <property type="entry name" value="P_typ_ATPase"/>
</dbReference>
<keyword evidence="5 12" id="KW-0547">Nucleotide-binding</keyword>
<reference evidence="15" key="1">
    <citation type="journal article" date="2014" name="Int. J. Syst. Evol. Microbiol.">
        <title>Complete genome sequence of Corynebacterium casei LMG S-19264T (=DSM 44701T), isolated from a smear-ripened cheese.</title>
        <authorList>
            <consortium name="US DOE Joint Genome Institute (JGI-PGF)"/>
            <person name="Walter F."/>
            <person name="Albersmeier A."/>
            <person name="Kalinowski J."/>
            <person name="Ruckert C."/>
        </authorList>
    </citation>
    <scope>NUCLEOTIDE SEQUENCE</scope>
    <source>
        <strain evidence="15">CGMCC 1.10998</strain>
    </source>
</reference>
<proteinExistence type="inferred from homology"/>
<dbReference type="GO" id="GO:0015086">
    <property type="term" value="F:cadmium ion transmembrane transporter activity"/>
    <property type="evidence" value="ECO:0007669"/>
    <property type="project" value="TreeGrafter"/>
</dbReference>
<evidence type="ECO:0000256" key="7">
    <source>
        <dbReference type="ARBA" id="ARBA00022967"/>
    </source>
</evidence>
<keyword evidence="16" id="KW-1185">Reference proteome</keyword>
<gene>
    <name evidence="15" type="ORF">GCM10011396_27260</name>
</gene>
<organism evidence="15 16">
    <name type="scientific">Undibacterium terreum</name>
    <dbReference type="NCBI Taxonomy" id="1224302"/>
    <lineage>
        <taxon>Bacteria</taxon>
        <taxon>Pseudomonadati</taxon>
        <taxon>Pseudomonadota</taxon>
        <taxon>Betaproteobacteria</taxon>
        <taxon>Burkholderiales</taxon>
        <taxon>Oxalobacteraceae</taxon>
        <taxon>Undibacterium</taxon>
    </lineage>
</organism>
<dbReference type="SUPFAM" id="SSF56784">
    <property type="entry name" value="HAD-like"/>
    <property type="match status" value="1"/>
</dbReference>
<dbReference type="Gene3D" id="3.40.1110.10">
    <property type="entry name" value="Calcium-transporting ATPase, cytoplasmic domain N"/>
    <property type="match status" value="1"/>
</dbReference>
<dbReference type="SFLD" id="SFLDF00027">
    <property type="entry name" value="p-type_atpase"/>
    <property type="match status" value="1"/>
</dbReference>
<sequence>MKIVNMDCPTEEALIRQCLTPLAGVAALDFDLLNRILTVHHSLQDTSSIQAKLADIGMQGVALSTGQDSAGAASELVAARKAARKKWLMMGFAGAMAIAAEITAYATGKETSLPVATLALIAILAGGIPTLKKAWIALRHFTLNIHLLMAVAVIGAAAIGQWPEAAVVICLFGIAELIEAASLERARNAISGLAAQAPDTALLQQADGSWQETATAHVSLGQLLRIRPGERIALDGIVASGQSDVDQAAITGESMPATKTAGDKVYAGTLNQAGVLEIHVTSLQNETTLARIARSVQQAQSQRAPTQRFVDQFARIYTPVVFAIALLVAIVPPLLGSGVWHDYIYMALVLLVIACPCALVISTPVTIVCGLALAAKRGILVKGGLYLEQGRKLTAIAVDKTGTLTEGKPVLTDIVSLSALSEQQALYIAASLDALSQHPVGRAIVAAYLARNNDHANGLADVSDFMSLSGRGIRGSIDGTRYYLGNQRLCNEQDLTLSSVQKSELEQELSRLEAQAKTVVVLSDGKAILALLAVADSPRQSSLAAIRQMQDMGIRLTMLTGDNRHTAAAIGEQLGISDIRAELLPDDKLAAMNELSSAANAVTGMVGDGVNDAPALARASIGFAMGAAGTDTALETADVALMQDDLRKLPEFIHISRRTAAILWQNIALALGIKAVFFILTLSGHSSLWMAVFADTGTSLLVVLNGLRMLRHKKIPGLTG</sequence>
<dbReference type="Pfam" id="PF00122">
    <property type="entry name" value="E1-E2_ATPase"/>
    <property type="match status" value="1"/>
</dbReference>
<dbReference type="EC" id="7.2.2.12" evidence="10"/>
<dbReference type="GO" id="GO:0016463">
    <property type="term" value="F:P-type zinc transporter activity"/>
    <property type="evidence" value="ECO:0007669"/>
    <property type="project" value="UniProtKB-EC"/>
</dbReference>
<comment type="subcellular location">
    <subcellularLocation>
        <location evidence="12">Cell membrane</location>
    </subcellularLocation>
    <subcellularLocation>
        <location evidence="1">Membrane</location>
        <topology evidence="1">Multi-pass membrane protein</topology>
    </subcellularLocation>
</comment>
<dbReference type="NCBIfam" id="TIGR01525">
    <property type="entry name" value="ATPase-IB_hvy"/>
    <property type="match status" value="1"/>
</dbReference>
<keyword evidence="6 12" id="KW-0067">ATP-binding</keyword>
<dbReference type="FunFam" id="2.70.150.10:FF:000002">
    <property type="entry name" value="Copper-transporting ATPase 1, putative"/>
    <property type="match status" value="1"/>
</dbReference>
<dbReference type="EMBL" id="BMED01000002">
    <property type="protein sequence ID" value="GGC78624.1"/>
    <property type="molecule type" value="Genomic_DNA"/>
</dbReference>
<dbReference type="Gene3D" id="3.40.50.1000">
    <property type="entry name" value="HAD superfamily/HAD-like"/>
    <property type="match status" value="1"/>
</dbReference>
<evidence type="ECO:0000256" key="2">
    <source>
        <dbReference type="ARBA" id="ARBA00006024"/>
    </source>
</evidence>
<keyword evidence="12" id="KW-1003">Cell membrane</keyword>
<feature type="transmembrane region" description="Helical" evidence="12">
    <location>
        <begin position="688"/>
        <end position="707"/>
    </location>
</feature>
<comment type="similarity">
    <text evidence="2 12">Belongs to the cation transport ATPase (P-type) (TC 3.A.3) family. Type IB subfamily.</text>
</comment>
<dbReference type="PROSITE" id="PS00154">
    <property type="entry name" value="ATPASE_E1_E2"/>
    <property type="match status" value="1"/>
</dbReference>
<evidence type="ECO:0000313" key="15">
    <source>
        <dbReference type="EMBL" id="GGC78624.1"/>
    </source>
</evidence>
<evidence type="ECO:0000256" key="13">
    <source>
        <dbReference type="SAM" id="Coils"/>
    </source>
</evidence>
<dbReference type="NCBIfam" id="TIGR01494">
    <property type="entry name" value="ATPase_P-type"/>
    <property type="match status" value="2"/>
</dbReference>
<evidence type="ECO:0000313" key="16">
    <source>
        <dbReference type="Proteomes" id="UP000637423"/>
    </source>
</evidence>
<evidence type="ECO:0000259" key="14">
    <source>
        <dbReference type="PROSITE" id="PS50846"/>
    </source>
</evidence>
<keyword evidence="3 12" id="KW-0812">Transmembrane</keyword>
<accession>A0A916UN63</accession>
<feature type="domain" description="HMA" evidence="14">
    <location>
        <begin position="1"/>
        <end position="61"/>
    </location>
</feature>
<dbReference type="Gene3D" id="2.70.150.10">
    <property type="entry name" value="Calcium-transporting ATPase, cytoplasmic transduction domain A"/>
    <property type="match status" value="1"/>
</dbReference>
<comment type="caution">
    <text evidence="15">The sequence shown here is derived from an EMBL/GenBank/DDBJ whole genome shotgun (WGS) entry which is preliminary data.</text>
</comment>
<dbReference type="Proteomes" id="UP000637423">
    <property type="component" value="Unassembled WGS sequence"/>
</dbReference>
<dbReference type="SUPFAM" id="SSF81665">
    <property type="entry name" value="Calcium ATPase, transmembrane domain M"/>
    <property type="match status" value="1"/>
</dbReference>
<evidence type="ECO:0000256" key="10">
    <source>
        <dbReference type="ARBA" id="ARBA00039097"/>
    </source>
</evidence>
<dbReference type="GO" id="GO:0016887">
    <property type="term" value="F:ATP hydrolysis activity"/>
    <property type="evidence" value="ECO:0007669"/>
    <property type="project" value="InterPro"/>
</dbReference>
<dbReference type="PANTHER" id="PTHR48085:SF5">
    <property type="entry name" value="CADMIUM_ZINC-TRANSPORTING ATPASE HMA4-RELATED"/>
    <property type="match status" value="1"/>
</dbReference>
<evidence type="ECO:0000256" key="6">
    <source>
        <dbReference type="ARBA" id="ARBA00022840"/>
    </source>
</evidence>
<evidence type="ECO:0000256" key="8">
    <source>
        <dbReference type="ARBA" id="ARBA00022989"/>
    </source>
</evidence>
<keyword evidence="8 12" id="KW-1133">Transmembrane helix</keyword>
<dbReference type="GO" id="GO:0005524">
    <property type="term" value="F:ATP binding"/>
    <property type="evidence" value="ECO:0007669"/>
    <property type="project" value="UniProtKB-UniRule"/>
</dbReference>
<dbReference type="AlphaFoldDB" id="A0A916UN63"/>
<dbReference type="InterPro" id="IPR018303">
    <property type="entry name" value="ATPase_P-typ_P_site"/>
</dbReference>
<feature type="coiled-coil region" evidence="13">
    <location>
        <begin position="495"/>
        <end position="522"/>
    </location>
</feature>
<dbReference type="PROSITE" id="PS50846">
    <property type="entry name" value="HMA_2"/>
    <property type="match status" value="1"/>
</dbReference>
<dbReference type="InterPro" id="IPR036163">
    <property type="entry name" value="HMA_dom_sf"/>
</dbReference>
<dbReference type="InterPro" id="IPR006121">
    <property type="entry name" value="HMA_dom"/>
</dbReference>
<dbReference type="PRINTS" id="PR00119">
    <property type="entry name" value="CATATPASE"/>
</dbReference>
<dbReference type="PRINTS" id="PR00941">
    <property type="entry name" value="CDATPASE"/>
</dbReference>
<comment type="catalytic activity">
    <reaction evidence="11">
        <text>Zn(2+)(in) + ATP + H2O = Zn(2+)(out) + ADP + phosphate + H(+)</text>
        <dbReference type="Rhea" id="RHEA:20621"/>
        <dbReference type="ChEBI" id="CHEBI:15377"/>
        <dbReference type="ChEBI" id="CHEBI:15378"/>
        <dbReference type="ChEBI" id="CHEBI:29105"/>
        <dbReference type="ChEBI" id="CHEBI:30616"/>
        <dbReference type="ChEBI" id="CHEBI:43474"/>
        <dbReference type="ChEBI" id="CHEBI:456216"/>
        <dbReference type="EC" id="7.2.2.12"/>
    </reaction>
</comment>
<feature type="transmembrane region" description="Helical" evidence="12">
    <location>
        <begin position="343"/>
        <end position="373"/>
    </location>
</feature>
<feature type="transmembrane region" description="Helical" evidence="12">
    <location>
        <begin position="313"/>
        <end position="331"/>
    </location>
</feature>
<keyword evidence="4 12" id="KW-0479">Metal-binding</keyword>
<dbReference type="InterPro" id="IPR051014">
    <property type="entry name" value="Cation_Transport_ATPase_IB"/>
</dbReference>
<dbReference type="GO" id="GO:0005886">
    <property type="term" value="C:plasma membrane"/>
    <property type="evidence" value="ECO:0007669"/>
    <property type="project" value="UniProtKB-SubCell"/>
</dbReference>
<evidence type="ECO:0000256" key="12">
    <source>
        <dbReference type="RuleBase" id="RU362081"/>
    </source>
</evidence>
<evidence type="ECO:0000256" key="9">
    <source>
        <dbReference type="ARBA" id="ARBA00023136"/>
    </source>
</evidence>
<dbReference type="InterPro" id="IPR008250">
    <property type="entry name" value="ATPase_P-typ_transduc_dom_A_sf"/>
</dbReference>
<dbReference type="InterPro" id="IPR036412">
    <property type="entry name" value="HAD-like_sf"/>
</dbReference>
<protein>
    <recommendedName>
        <fullName evidence="10">P-type Zn(2+) transporter</fullName>
        <ecNumber evidence="10">7.2.2.12</ecNumber>
    </recommendedName>
</protein>
<dbReference type="InterPro" id="IPR027256">
    <property type="entry name" value="P-typ_ATPase_IB"/>
</dbReference>
<keyword evidence="13" id="KW-0175">Coiled coil</keyword>
<dbReference type="SFLD" id="SFLDG00002">
    <property type="entry name" value="C1.7:_P-type_atpase_like"/>
    <property type="match status" value="1"/>
</dbReference>
<dbReference type="InterPro" id="IPR044492">
    <property type="entry name" value="P_typ_ATPase_HD_dom"/>
</dbReference>
<dbReference type="GO" id="GO:0046872">
    <property type="term" value="F:metal ion binding"/>
    <property type="evidence" value="ECO:0007669"/>
    <property type="project" value="UniProtKB-KW"/>
</dbReference>
<feature type="transmembrane region" description="Helical" evidence="12">
    <location>
        <begin position="165"/>
        <end position="183"/>
    </location>
</feature>
<reference evidence="15" key="2">
    <citation type="submission" date="2020-09" db="EMBL/GenBank/DDBJ databases">
        <authorList>
            <person name="Sun Q."/>
            <person name="Zhou Y."/>
        </authorList>
    </citation>
    <scope>NUCLEOTIDE SEQUENCE</scope>
    <source>
        <strain evidence="15">CGMCC 1.10998</strain>
    </source>
</reference>
<feature type="transmembrane region" description="Helical" evidence="12">
    <location>
        <begin position="87"/>
        <end position="106"/>
    </location>
</feature>
<name>A0A916UN63_9BURK</name>
<keyword evidence="9 12" id="KW-0472">Membrane</keyword>
<evidence type="ECO:0000256" key="11">
    <source>
        <dbReference type="ARBA" id="ARBA00047308"/>
    </source>
</evidence>